<dbReference type="PROSITE" id="PS50850">
    <property type="entry name" value="MFS"/>
    <property type="match status" value="1"/>
</dbReference>
<evidence type="ECO:0000256" key="5">
    <source>
        <dbReference type="SAM" id="Phobius"/>
    </source>
</evidence>
<evidence type="ECO:0000256" key="4">
    <source>
        <dbReference type="ARBA" id="ARBA00023136"/>
    </source>
</evidence>
<protein>
    <submittedName>
        <fullName evidence="7">MFS transporter</fullName>
    </submittedName>
</protein>
<feature type="transmembrane region" description="Helical" evidence="5">
    <location>
        <begin position="155"/>
        <end position="177"/>
    </location>
</feature>
<dbReference type="Pfam" id="PF07690">
    <property type="entry name" value="MFS_1"/>
    <property type="match status" value="1"/>
</dbReference>
<dbReference type="EMBL" id="JAYFSI010000023">
    <property type="protein sequence ID" value="MEA5367463.1"/>
    <property type="molecule type" value="Genomic_DNA"/>
</dbReference>
<evidence type="ECO:0000256" key="1">
    <source>
        <dbReference type="ARBA" id="ARBA00004651"/>
    </source>
</evidence>
<feature type="transmembrane region" description="Helical" evidence="5">
    <location>
        <begin position="198"/>
        <end position="216"/>
    </location>
</feature>
<keyword evidence="8" id="KW-1185">Reference proteome</keyword>
<dbReference type="InterPro" id="IPR051788">
    <property type="entry name" value="MFS_Transporter"/>
</dbReference>
<organism evidence="7 8">
    <name type="scientific">Amycolatopsis heterodermiae</name>
    <dbReference type="NCBI Taxonomy" id="3110235"/>
    <lineage>
        <taxon>Bacteria</taxon>
        <taxon>Bacillati</taxon>
        <taxon>Actinomycetota</taxon>
        <taxon>Actinomycetes</taxon>
        <taxon>Pseudonocardiales</taxon>
        <taxon>Pseudonocardiaceae</taxon>
        <taxon>Amycolatopsis</taxon>
    </lineage>
</organism>
<name>A0ABU5RME8_9PSEU</name>
<feature type="transmembrane region" description="Helical" evidence="5">
    <location>
        <begin position="45"/>
        <end position="67"/>
    </location>
</feature>
<evidence type="ECO:0000313" key="7">
    <source>
        <dbReference type="EMBL" id="MEA5367463.1"/>
    </source>
</evidence>
<dbReference type="InterPro" id="IPR011701">
    <property type="entry name" value="MFS"/>
</dbReference>
<reference evidence="7 8" key="1">
    <citation type="submission" date="2023-12" db="EMBL/GenBank/DDBJ databases">
        <title>Amycolatopsis sp. V23-08.</title>
        <authorList>
            <person name="Somphong A."/>
        </authorList>
    </citation>
    <scope>NUCLEOTIDE SEQUENCE [LARGE SCALE GENOMIC DNA]</scope>
    <source>
        <strain evidence="7 8">V23-08</strain>
    </source>
</reference>
<proteinExistence type="predicted"/>
<feature type="domain" description="Major facilitator superfamily (MFS) profile" evidence="6">
    <location>
        <begin position="1"/>
        <end position="376"/>
    </location>
</feature>
<sequence length="393" mass="39621">MAGELKRARLGVSVVFAVCGAAFATWLARVPAVQAQLGLSTGQLATGLFGLAAGSVLALLGAGALLARIGSRAAVVLGAVVLCAGLPLVAFAWSAPVFVAALVVLGVGNSLLDVAMNAHAARVEEGYGRPIFAGFHAFWNIGGLAGSGVDALMEAAHVPVSVHFPIAGAMLLALALWAARTRFLTGADRGQGEAAFAWPSRALVPLGVIAFCGFVAEGAVNSWSAVYLADVTGAAPALASLGYFAFSTTMIAIRLVADRIVARTGAVRFARVATAVAVLGFAVVLFAPWPVAVVLGFAVVGLGVAGIVPIAWSVASRKQADRPGQAVAAVAACGYLGFLVEPVLVGALATRVGLHWALSSAVVVTLGIFLLAPSLREASRRSPSADEVPGAAV</sequence>
<dbReference type="RefSeq" id="WP_323337473.1">
    <property type="nucleotide sequence ID" value="NZ_JAYFSI010000023.1"/>
</dbReference>
<accession>A0ABU5RME8</accession>
<evidence type="ECO:0000256" key="2">
    <source>
        <dbReference type="ARBA" id="ARBA00022692"/>
    </source>
</evidence>
<feature type="transmembrane region" description="Helical" evidence="5">
    <location>
        <begin position="236"/>
        <end position="257"/>
    </location>
</feature>
<dbReference type="CDD" id="cd17393">
    <property type="entry name" value="MFS_MosC_like"/>
    <property type="match status" value="1"/>
</dbReference>
<gene>
    <name evidence="7" type="ORF">VA596_48585</name>
</gene>
<keyword evidence="2 5" id="KW-0812">Transmembrane</keyword>
<dbReference type="Gene3D" id="1.20.1250.20">
    <property type="entry name" value="MFS general substrate transporter like domains"/>
    <property type="match status" value="2"/>
</dbReference>
<dbReference type="SUPFAM" id="SSF103473">
    <property type="entry name" value="MFS general substrate transporter"/>
    <property type="match status" value="1"/>
</dbReference>
<feature type="transmembrane region" description="Helical" evidence="5">
    <location>
        <begin position="326"/>
        <end position="348"/>
    </location>
</feature>
<dbReference type="PANTHER" id="PTHR23514:SF13">
    <property type="entry name" value="INNER MEMBRANE PROTEIN YBJJ"/>
    <property type="match status" value="1"/>
</dbReference>
<feature type="transmembrane region" description="Helical" evidence="5">
    <location>
        <begin position="269"/>
        <end position="287"/>
    </location>
</feature>
<keyword evidence="3 5" id="KW-1133">Transmembrane helix</keyword>
<dbReference type="Proteomes" id="UP001304298">
    <property type="component" value="Unassembled WGS sequence"/>
</dbReference>
<comment type="subcellular location">
    <subcellularLocation>
        <location evidence="1">Cell membrane</location>
        <topology evidence="1">Multi-pass membrane protein</topology>
    </subcellularLocation>
</comment>
<feature type="transmembrane region" description="Helical" evidence="5">
    <location>
        <begin position="354"/>
        <end position="372"/>
    </location>
</feature>
<evidence type="ECO:0000313" key="8">
    <source>
        <dbReference type="Proteomes" id="UP001304298"/>
    </source>
</evidence>
<comment type="caution">
    <text evidence="7">The sequence shown here is derived from an EMBL/GenBank/DDBJ whole genome shotgun (WGS) entry which is preliminary data.</text>
</comment>
<feature type="transmembrane region" description="Helical" evidence="5">
    <location>
        <begin position="74"/>
        <end position="93"/>
    </location>
</feature>
<keyword evidence="4 5" id="KW-0472">Membrane</keyword>
<dbReference type="InterPro" id="IPR036259">
    <property type="entry name" value="MFS_trans_sf"/>
</dbReference>
<dbReference type="PANTHER" id="PTHR23514">
    <property type="entry name" value="BYPASS OF STOP CODON PROTEIN 6"/>
    <property type="match status" value="1"/>
</dbReference>
<evidence type="ECO:0000256" key="3">
    <source>
        <dbReference type="ARBA" id="ARBA00022989"/>
    </source>
</evidence>
<evidence type="ECO:0000259" key="6">
    <source>
        <dbReference type="PROSITE" id="PS50850"/>
    </source>
</evidence>
<feature type="transmembrane region" description="Helical" evidence="5">
    <location>
        <begin position="293"/>
        <end position="314"/>
    </location>
</feature>
<dbReference type="InterPro" id="IPR020846">
    <property type="entry name" value="MFS_dom"/>
</dbReference>